<organism evidence="2 3">
    <name type="scientific">Halioglobus japonicus</name>
    <dbReference type="NCBI Taxonomy" id="930805"/>
    <lineage>
        <taxon>Bacteria</taxon>
        <taxon>Pseudomonadati</taxon>
        <taxon>Pseudomonadota</taxon>
        <taxon>Gammaproteobacteria</taxon>
        <taxon>Cellvibrionales</taxon>
        <taxon>Halieaceae</taxon>
        <taxon>Halioglobus</taxon>
    </lineage>
</organism>
<accession>A0AAP8SMD3</accession>
<dbReference type="SUPFAM" id="SSF101327">
    <property type="entry name" value="YgfB-like"/>
    <property type="match status" value="1"/>
</dbReference>
<dbReference type="GO" id="GO:0005829">
    <property type="term" value="C:cytosol"/>
    <property type="evidence" value="ECO:0007669"/>
    <property type="project" value="TreeGrafter"/>
</dbReference>
<comment type="similarity">
    <text evidence="1">Belongs to the UPF0149 family.</text>
</comment>
<dbReference type="InterPro" id="IPR036255">
    <property type="entry name" value="YgfB-like_sf"/>
</dbReference>
<dbReference type="PANTHER" id="PTHR37528">
    <property type="entry name" value="UPF0149 PROTEIN YGFB"/>
    <property type="match status" value="1"/>
</dbReference>
<gene>
    <name evidence="2" type="ORF">C0029_12580</name>
</gene>
<dbReference type="InterPro" id="IPR011978">
    <property type="entry name" value="YgfB-like"/>
</dbReference>
<keyword evidence="3" id="KW-1185">Reference proteome</keyword>
<evidence type="ECO:0000313" key="2">
    <source>
        <dbReference type="EMBL" id="PLW85455.1"/>
    </source>
</evidence>
<dbReference type="Gene3D" id="1.20.120.740">
    <property type="entry name" value="YgfB uncharacterised protein family UPF0149, PF03695"/>
    <property type="match status" value="1"/>
</dbReference>
<evidence type="ECO:0000256" key="1">
    <source>
        <dbReference type="ARBA" id="ARBA00038308"/>
    </source>
</evidence>
<proteinExistence type="inferred from homology"/>
<protein>
    <submittedName>
        <fullName evidence="2">Uncharacterized protein</fullName>
    </submittedName>
</protein>
<dbReference type="Pfam" id="PF03695">
    <property type="entry name" value="UPF0149"/>
    <property type="match status" value="1"/>
</dbReference>
<dbReference type="EMBL" id="PKUR01000003">
    <property type="protein sequence ID" value="PLW85455.1"/>
    <property type="molecule type" value="Genomic_DNA"/>
</dbReference>
<dbReference type="PANTHER" id="PTHR37528:SF1">
    <property type="entry name" value="UPF0149 PROTEIN YGFB"/>
    <property type="match status" value="1"/>
</dbReference>
<name>A0AAP8SMD3_9GAMM</name>
<evidence type="ECO:0000313" key="3">
    <source>
        <dbReference type="Proteomes" id="UP000235162"/>
    </source>
</evidence>
<sequence>MACLTLLRTAVTPGSAAREPDMFDDHDSANFVFDFDEVANHLLEQGLDSSPSQLHGCLCGVLAAGAPAQAEAGLALLQQALDINLHGELAGQILQLYMVSAAALEDEEFDFHPLLPDDEVEIDSRTGELARWCQGFLAGFAQVNQRQVSQDSSEILSDMGAIAEASVDEDADEEESEGSYTEIVEYLRFAVLNLFMDSRADGTRADEPQVH</sequence>
<dbReference type="AlphaFoldDB" id="A0AAP8SMD3"/>
<comment type="caution">
    <text evidence="2">The sequence shown here is derived from an EMBL/GenBank/DDBJ whole genome shotgun (WGS) entry which is preliminary data.</text>
</comment>
<reference evidence="2 3" key="1">
    <citation type="submission" date="2018-01" db="EMBL/GenBank/DDBJ databases">
        <title>The draft genome sequence of Halioglobus japonicus S1-36.</title>
        <authorList>
            <person name="Du Z.-J."/>
            <person name="Shi M.-J."/>
        </authorList>
    </citation>
    <scope>NUCLEOTIDE SEQUENCE [LARGE SCALE GENOMIC DNA]</scope>
    <source>
        <strain evidence="2 3">S1-36</strain>
    </source>
</reference>
<dbReference type="Proteomes" id="UP000235162">
    <property type="component" value="Unassembled WGS sequence"/>
</dbReference>